<feature type="compositionally biased region" description="Gly residues" evidence="1">
    <location>
        <begin position="54"/>
        <end position="71"/>
    </location>
</feature>
<dbReference type="eggNOG" id="COG1520">
    <property type="taxonomic scope" value="Bacteria"/>
</dbReference>
<evidence type="ECO:0000313" key="2">
    <source>
        <dbReference type="EMBL" id="CAN98063.1"/>
    </source>
</evidence>
<dbReference type="HOGENOM" id="CLU_035227_0_0_7"/>
<keyword evidence="3" id="KW-1185">Reference proteome</keyword>
<dbReference type="PANTHER" id="PTHR42754:SF1">
    <property type="entry name" value="LIPOPROTEIN"/>
    <property type="match status" value="1"/>
</dbReference>
<feature type="compositionally biased region" description="Low complexity" evidence="1">
    <location>
        <begin position="41"/>
        <end position="53"/>
    </location>
</feature>
<proteinExistence type="predicted"/>
<dbReference type="STRING" id="448385.sce7893"/>
<evidence type="ECO:0008006" key="4">
    <source>
        <dbReference type="Google" id="ProtNLM"/>
    </source>
</evidence>
<dbReference type="SUPFAM" id="SSF101898">
    <property type="entry name" value="NHL repeat"/>
    <property type="match status" value="1"/>
</dbReference>
<dbReference type="AlphaFoldDB" id="A9FFX3"/>
<accession>A9FFX3</accession>
<protein>
    <recommendedName>
        <fullName evidence="4">Beta-propeller repeat protein</fullName>
    </recommendedName>
</protein>
<dbReference type="PANTHER" id="PTHR42754">
    <property type="entry name" value="ENDOGLUCANASE"/>
    <property type="match status" value="1"/>
</dbReference>
<dbReference type="KEGG" id="scl:sce7893"/>
<organism evidence="2 3">
    <name type="scientific">Sorangium cellulosum (strain So ce56)</name>
    <name type="common">Polyangium cellulosum (strain So ce56)</name>
    <dbReference type="NCBI Taxonomy" id="448385"/>
    <lineage>
        <taxon>Bacteria</taxon>
        <taxon>Pseudomonadati</taxon>
        <taxon>Myxococcota</taxon>
        <taxon>Polyangia</taxon>
        <taxon>Polyangiales</taxon>
        <taxon>Polyangiaceae</taxon>
        <taxon>Sorangium</taxon>
    </lineage>
</organism>
<gene>
    <name evidence="2" type="ordered locus">sce7893</name>
</gene>
<feature type="region of interest" description="Disordered" evidence="1">
    <location>
        <begin position="13"/>
        <end position="71"/>
    </location>
</feature>
<name>A9FFX3_SORC5</name>
<evidence type="ECO:0000256" key="1">
    <source>
        <dbReference type="SAM" id="MobiDB-lite"/>
    </source>
</evidence>
<dbReference type="EMBL" id="AM746676">
    <property type="protein sequence ID" value="CAN98063.1"/>
    <property type="molecule type" value="Genomic_DNA"/>
</dbReference>
<sequence length="478" mass="47987">MTVACDGRVVRVLGEGEHGSSPSAGAGEGGEQGSAGGGHAAGTSGSSEEVGSTGATGGAAGASSSGGPGAGGDGPGYSVVFRGDGEYESLYAAALDAQGRLVVGGGADGTLSLNGEDHAGAVLLWLSPSGELVQAKSFGSAAYETQVNGIAPVADGSIIAVGTYRTTVVVRDEIWVPTNENWGPDMFVMKVAANGEVIWARHFGGAGYDGAESAAVAPNGNVYVSGYVSSAIDFGGGVHAAGEDTAFLLTLDADGGYVASQVFSPRGDLDAWPMTNATGMALGRDGTVWLTGHAGLSEGSGSYLTQVSPTGQLLTRKFFGDDGYTLASDINGVRGGGALIVGNMNGTADFGEGPRNAGDSTKLFAARFGPGGEPLWSSLLGDAADYDYDARASAVAADGSVFITGGAFHVADNPMLVRFAADGTPDEPEVFNAIGRFFAVCTGGEHSVYLAGKLDGSSDFGFGPVRGRRDFVVVRLVR</sequence>
<reference evidence="2 3" key="1">
    <citation type="journal article" date="2007" name="Nat. Biotechnol.">
        <title>Complete genome sequence of the myxobacterium Sorangium cellulosum.</title>
        <authorList>
            <person name="Schneiker S."/>
            <person name="Perlova O."/>
            <person name="Kaiser O."/>
            <person name="Gerth K."/>
            <person name="Alici A."/>
            <person name="Altmeyer M.O."/>
            <person name="Bartels D."/>
            <person name="Bekel T."/>
            <person name="Beyer S."/>
            <person name="Bode E."/>
            <person name="Bode H.B."/>
            <person name="Bolten C.J."/>
            <person name="Choudhuri J.V."/>
            <person name="Doss S."/>
            <person name="Elnakady Y.A."/>
            <person name="Frank B."/>
            <person name="Gaigalat L."/>
            <person name="Goesmann A."/>
            <person name="Groeger C."/>
            <person name="Gross F."/>
            <person name="Jelsbak L."/>
            <person name="Jelsbak L."/>
            <person name="Kalinowski J."/>
            <person name="Kegler C."/>
            <person name="Knauber T."/>
            <person name="Konietzny S."/>
            <person name="Kopp M."/>
            <person name="Krause L."/>
            <person name="Krug D."/>
            <person name="Linke B."/>
            <person name="Mahmud T."/>
            <person name="Martinez-Arias R."/>
            <person name="McHardy A.C."/>
            <person name="Merai M."/>
            <person name="Meyer F."/>
            <person name="Mormann S."/>
            <person name="Munoz-Dorado J."/>
            <person name="Perez J."/>
            <person name="Pradella S."/>
            <person name="Rachid S."/>
            <person name="Raddatz G."/>
            <person name="Rosenau F."/>
            <person name="Rueckert C."/>
            <person name="Sasse F."/>
            <person name="Scharfe M."/>
            <person name="Schuster S.C."/>
            <person name="Suen G."/>
            <person name="Treuner-Lange A."/>
            <person name="Velicer G.J."/>
            <person name="Vorholter F.-J."/>
            <person name="Weissman K.J."/>
            <person name="Welch R.D."/>
            <person name="Wenzel S.C."/>
            <person name="Whitworth D.E."/>
            <person name="Wilhelm S."/>
            <person name="Wittmann C."/>
            <person name="Bloecker H."/>
            <person name="Puehler A."/>
            <person name="Mueller R."/>
        </authorList>
    </citation>
    <scope>NUCLEOTIDE SEQUENCE [LARGE SCALE GENOMIC DNA]</scope>
    <source>
        <strain evidence="3">So ce56</strain>
    </source>
</reference>
<dbReference type="Proteomes" id="UP000002139">
    <property type="component" value="Chromosome"/>
</dbReference>
<feature type="compositionally biased region" description="Gly residues" evidence="1">
    <location>
        <begin position="26"/>
        <end position="40"/>
    </location>
</feature>
<evidence type="ECO:0000313" key="3">
    <source>
        <dbReference type="Proteomes" id="UP000002139"/>
    </source>
</evidence>